<dbReference type="EMBL" id="CM017644">
    <property type="protein sequence ID" value="TYJ17041.1"/>
    <property type="molecule type" value="Genomic_DNA"/>
</dbReference>
<reference evidence="2 3" key="1">
    <citation type="submission" date="2019-07" db="EMBL/GenBank/DDBJ databases">
        <title>WGS assembly of Gossypium mustelinum.</title>
        <authorList>
            <person name="Chen Z.J."/>
            <person name="Sreedasyam A."/>
            <person name="Ando A."/>
            <person name="Song Q."/>
            <person name="De L."/>
            <person name="Hulse-Kemp A."/>
            <person name="Ding M."/>
            <person name="Ye W."/>
            <person name="Kirkbride R."/>
            <person name="Jenkins J."/>
            <person name="Plott C."/>
            <person name="Lovell J."/>
            <person name="Lin Y.-M."/>
            <person name="Vaughn R."/>
            <person name="Liu B."/>
            <person name="Li W."/>
            <person name="Simpson S."/>
            <person name="Scheffler B."/>
            <person name="Saski C."/>
            <person name="Grover C."/>
            <person name="Hu G."/>
            <person name="Conover J."/>
            <person name="Carlson J."/>
            <person name="Shu S."/>
            <person name="Boston L."/>
            <person name="Williams M."/>
            <person name="Peterson D."/>
            <person name="Mcgee K."/>
            <person name="Jones D."/>
            <person name="Wendel J."/>
            <person name="Stelly D."/>
            <person name="Grimwood J."/>
            <person name="Schmutz J."/>
        </authorList>
    </citation>
    <scope>NUCLEOTIDE SEQUENCE [LARGE SCALE GENOMIC DNA]</scope>
    <source>
        <strain evidence="2">1408120.09</strain>
    </source>
</reference>
<accession>A0A5D2XVS2</accession>
<evidence type="ECO:0000256" key="1">
    <source>
        <dbReference type="SAM" id="MobiDB-lite"/>
    </source>
</evidence>
<sequence>MNTGRGITKALYTNAKFGKKEGHCYSRGRNPLPESSHFPGIRVLNH</sequence>
<proteinExistence type="predicted"/>
<organism evidence="2 3">
    <name type="scientific">Gossypium mustelinum</name>
    <name type="common">Cotton</name>
    <name type="synonym">Gossypium caicoense</name>
    <dbReference type="NCBI Taxonomy" id="34275"/>
    <lineage>
        <taxon>Eukaryota</taxon>
        <taxon>Viridiplantae</taxon>
        <taxon>Streptophyta</taxon>
        <taxon>Embryophyta</taxon>
        <taxon>Tracheophyta</taxon>
        <taxon>Spermatophyta</taxon>
        <taxon>Magnoliopsida</taxon>
        <taxon>eudicotyledons</taxon>
        <taxon>Gunneridae</taxon>
        <taxon>Pentapetalae</taxon>
        <taxon>rosids</taxon>
        <taxon>malvids</taxon>
        <taxon>Malvales</taxon>
        <taxon>Malvaceae</taxon>
        <taxon>Malvoideae</taxon>
        <taxon>Gossypium</taxon>
    </lineage>
</organism>
<name>A0A5D2XVS2_GOSMU</name>
<dbReference type="Proteomes" id="UP000323597">
    <property type="component" value="Chromosome A09"/>
</dbReference>
<keyword evidence="3" id="KW-1185">Reference proteome</keyword>
<protein>
    <submittedName>
        <fullName evidence="2">Uncharacterized protein</fullName>
    </submittedName>
</protein>
<evidence type="ECO:0000313" key="2">
    <source>
        <dbReference type="EMBL" id="TYJ17041.1"/>
    </source>
</evidence>
<gene>
    <name evidence="2" type="ORF">E1A91_A09G024100v1</name>
</gene>
<evidence type="ECO:0000313" key="3">
    <source>
        <dbReference type="Proteomes" id="UP000323597"/>
    </source>
</evidence>
<dbReference type="AlphaFoldDB" id="A0A5D2XVS2"/>
<feature type="region of interest" description="Disordered" evidence="1">
    <location>
        <begin position="27"/>
        <end position="46"/>
    </location>
</feature>